<organism evidence="1 2">
    <name type="scientific">Pendulispora rubella</name>
    <dbReference type="NCBI Taxonomy" id="2741070"/>
    <lineage>
        <taxon>Bacteria</taxon>
        <taxon>Pseudomonadati</taxon>
        <taxon>Myxococcota</taxon>
        <taxon>Myxococcia</taxon>
        <taxon>Myxococcales</taxon>
        <taxon>Sorangiineae</taxon>
        <taxon>Pendulisporaceae</taxon>
        <taxon>Pendulispora</taxon>
    </lineage>
</organism>
<dbReference type="SUPFAM" id="SSF64484">
    <property type="entry name" value="beta and beta-prime subunits of DNA dependent RNA-polymerase"/>
    <property type="match status" value="1"/>
</dbReference>
<dbReference type="Gene3D" id="2.40.50.100">
    <property type="match status" value="1"/>
</dbReference>
<dbReference type="RefSeq" id="WP_394835598.1">
    <property type="nucleotide sequence ID" value="NZ_CP089929.1"/>
</dbReference>
<dbReference type="Proteomes" id="UP001374803">
    <property type="component" value="Chromosome"/>
</dbReference>
<dbReference type="Gene3D" id="1.10.1790.20">
    <property type="match status" value="1"/>
</dbReference>
<keyword evidence="2" id="KW-1185">Reference proteome</keyword>
<dbReference type="EMBL" id="CP089983">
    <property type="protein sequence ID" value="WXB05948.1"/>
    <property type="molecule type" value="Genomic_DNA"/>
</dbReference>
<gene>
    <name evidence="1" type="ORF">LVJ94_01545</name>
</gene>
<proteinExistence type="predicted"/>
<protein>
    <submittedName>
        <fullName evidence="1">Uncharacterized protein</fullName>
    </submittedName>
</protein>
<reference evidence="1" key="1">
    <citation type="submission" date="2021-12" db="EMBL/GenBank/DDBJ databases">
        <title>Discovery of the Pendulisporaceae a myxobacterial family with distinct sporulation behavior and unique specialized metabolism.</title>
        <authorList>
            <person name="Garcia R."/>
            <person name="Popoff A."/>
            <person name="Bader C.D."/>
            <person name="Loehr J."/>
            <person name="Walesch S."/>
            <person name="Walt C."/>
            <person name="Boldt J."/>
            <person name="Bunk B."/>
            <person name="Haeckl F.J.F.P.J."/>
            <person name="Gunesch A.P."/>
            <person name="Birkelbach J."/>
            <person name="Nuebel U."/>
            <person name="Pietschmann T."/>
            <person name="Bach T."/>
            <person name="Mueller R."/>
        </authorList>
    </citation>
    <scope>NUCLEOTIDE SEQUENCE</scope>
    <source>
        <strain evidence="1">MSr11367</strain>
    </source>
</reference>
<evidence type="ECO:0000313" key="2">
    <source>
        <dbReference type="Proteomes" id="UP001374803"/>
    </source>
</evidence>
<accession>A0ABZ2L4T2</accession>
<sequence length="264" mass="28679">MLRAPVDGIAHWSEEFVGAADEVTGLPCAGFGPGDDDVRLELLDDSGEVVFAVNVPRDARPAVENGAFVERGAALLVTVSLPEGELVGGAQYLRRFLSACPRPDLVAKLAPCDAIVEAIEPTRVRLRALDGRLRSVRRPRAGHLCVAVGDRVRAGDTVVDGSRSHQALLAFWGEARLAAHMIAELENEAALQGIAIPRVHWSLAIRAMLAWRRILHAGDTGWRRHEMVSRDTFERVQRETVLRGGKPATAVPALRGFAAMARQR</sequence>
<evidence type="ECO:0000313" key="1">
    <source>
        <dbReference type="EMBL" id="WXB05948.1"/>
    </source>
</evidence>
<name>A0ABZ2L4T2_9BACT</name>